<dbReference type="PROSITE" id="PS50850">
    <property type="entry name" value="MFS"/>
    <property type="match status" value="1"/>
</dbReference>
<name>A0A448KCK7_9ACTO</name>
<dbReference type="SUPFAM" id="SSF103473">
    <property type="entry name" value="MFS general substrate transporter"/>
    <property type="match status" value="1"/>
</dbReference>
<dbReference type="Gene3D" id="1.20.1250.20">
    <property type="entry name" value="MFS general substrate transporter like domains"/>
    <property type="match status" value="1"/>
</dbReference>
<feature type="transmembrane region" description="Helical" evidence="8">
    <location>
        <begin position="302"/>
        <end position="324"/>
    </location>
</feature>
<evidence type="ECO:0000256" key="2">
    <source>
        <dbReference type="ARBA" id="ARBA00007520"/>
    </source>
</evidence>
<evidence type="ECO:0000256" key="3">
    <source>
        <dbReference type="ARBA" id="ARBA00022448"/>
    </source>
</evidence>
<keyword evidence="5 8" id="KW-0812">Transmembrane</keyword>
<dbReference type="InterPro" id="IPR036259">
    <property type="entry name" value="MFS_trans_sf"/>
</dbReference>
<evidence type="ECO:0000313" key="10">
    <source>
        <dbReference type="EMBL" id="VEG74674.1"/>
    </source>
</evidence>
<dbReference type="GO" id="GO:0022857">
    <property type="term" value="F:transmembrane transporter activity"/>
    <property type="evidence" value="ECO:0007669"/>
    <property type="project" value="InterPro"/>
</dbReference>
<keyword evidence="3" id="KW-0813">Transport</keyword>
<dbReference type="EMBL" id="LR134363">
    <property type="protein sequence ID" value="VEG74674.1"/>
    <property type="molecule type" value="Genomic_DNA"/>
</dbReference>
<feature type="transmembrane region" description="Helical" evidence="8">
    <location>
        <begin position="135"/>
        <end position="153"/>
    </location>
</feature>
<feature type="transmembrane region" description="Helical" evidence="8">
    <location>
        <begin position="165"/>
        <end position="186"/>
    </location>
</feature>
<dbReference type="STRING" id="1278298.GCA_000428685_01883"/>
<feature type="transmembrane region" description="Helical" evidence="8">
    <location>
        <begin position="198"/>
        <end position="218"/>
    </location>
</feature>
<dbReference type="Pfam" id="PF07690">
    <property type="entry name" value="MFS_1"/>
    <property type="match status" value="1"/>
</dbReference>
<feature type="transmembrane region" description="Helical" evidence="8">
    <location>
        <begin position="464"/>
        <end position="487"/>
    </location>
</feature>
<comment type="similarity">
    <text evidence="2">Belongs to the major facilitator superfamily. TCR/Tet family.</text>
</comment>
<feature type="transmembrane region" description="Helical" evidence="8">
    <location>
        <begin position="403"/>
        <end position="421"/>
    </location>
</feature>
<feature type="transmembrane region" description="Helical" evidence="8">
    <location>
        <begin position="265"/>
        <end position="282"/>
    </location>
</feature>
<dbReference type="KEGG" id="asla:NCTC11923_01311"/>
<keyword evidence="7 8" id="KW-0472">Membrane</keyword>
<feature type="transmembrane region" description="Helical" evidence="8">
    <location>
        <begin position="77"/>
        <end position="96"/>
    </location>
</feature>
<feature type="transmembrane region" description="Helical" evidence="8">
    <location>
        <begin position="46"/>
        <end position="65"/>
    </location>
</feature>
<feature type="transmembrane region" description="Helical" evidence="8">
    <location>
        <begin position="12"/>
        <end position="34"/>
    </location>
</feature>
<feature type="transmembrane region" description="Helical" evidence="8">
    <location>
        <begin position="331"/>
        <end position="350"/>
    </location>
</feature>
<dbReference type="PANTHER" id="PTHR23501">
    <property type="entry name" value="MAJOR FACILITATOR SUPERFAMILY"/>
    <property type="match status" value="1"/>
</dbReference>
<proteinExistence type="inferred from homology"/>
<keyword evidence="4" id="KW-1003">Cell membrane</keyword>
<evidence type="ECO:0000259" key="9">
    <source>
        <dbReference type="PROSITE" id="PS50850"/>
    </source>
</evidence>
<evidence type="ECO:0000256" key="8">
    <source>
        <dbReference type="SAM" id="Phobius"/>
    </source>
</evidence>
<feature type="transmembrane region" description="Helical" evidence="8">
    <location>
        <begin position="356"/>
        <end position="382"/>
    </location>
</feature>
<feature type="domain" description="Major facilitator superfamily (MFS) profile" evidence="9">
    <location>
        <begin position="12"/>
        <end position="487"/>
    </location>
</feature>
<protein>
    <submittedName>
        <fullName evidence="10">Multidrug-efflux transporter 3</fullName>
    </submittedName>
</protein>
<dbReference type="Proteomes" id="UP000276899">
    <property type="component" value="Chromosome"/>
</dbReference>
<feature type="transmembrane region" description="Helical" evidence="8">
    <location>
        <begin position="102"/>
        <end position="123"/>
    </location>
</feature>
<dbReference type="Gene3D" id="1.20.1720.10">
    <property type="entry name" value="Multidrug resistance protein D"/>
    <property type="match status" value="1"/>
</dbReference>
<dbReference type="AlphaFoldDB" id="A0A448KCK7"/>
<evidence type="ECO:0000313" key="11">
    <source>
        <dbReference type="Proteomes" id="UP000276899"/>
    </source>
</evidence>
<keyword evidence="6 8" id="KW-1133">Transmembrane helix</keyword>
<comment type="subcellular location">
    <subcellularLocation>
        <location evidence="1">Cell membrane</location>
        <topology evidence="1">Multi-pass membrane protein</topology>
    </subcellularLocation>
</comment>
<evidence type="ECO:0000256" key="5">
    <source>
        <dbReference type="ARBA" id="ARBA00022692"/>
    </source>
</evidence>
<sequence length="507" mass="52914">MSFRPDRRFWIVYACLMAVMFLSAMYQTVVATALPLIVGDLGGVSQMSWTITAYTLAQTVAMPFYGRLGDVIGRKPLYLAAIALFVIGSALCGLAASMEVLVAFRFLQGLGGGGLIISSQAITGDLIPPRVRATYTAPMGSMFGIASILGPLLGGWLTEALSWRWVFWFFLPFGILAWVAVAMALRLPRHRVRPSIDWAGLALATAGAVGIVLIATWGGSAYSWTSPVIAALAAGTVLAWAALVVVERRAAEPIMPLSVLTDRTFAVATAVSVIALGCLFGLNGYLPTYVQMVFGVSPSASGLVLVPGAAGMVLASVIAGALVTRTGRYRIFPVAGSAVAALGMAVVGLAPPTAPLWWPSLGVLVAGLGVGMFFQLIVLIIHNALPASLLGTATSANNFFRQIGVTLGSTIVGVVFTSRLTSSLLDLGLSPQQASSLTPDSLGAMDASLRAGVVEAYHQGLSPVILGLAPILLAGAVIALGFTAIPLSTRTGLEQRSLEESRRRDRP</sequence>
<dbReference type="InterPro" id="IPR020846">
    <property type="entry name" value="MFS_dom"/>
</dbReference>
<evidence type="ECO:0000256" key="6">
    <source>
        <dbReference type="ARBA" id="ARBA00022989"/>
    </source>
</evidence>
<gene>
    <name evidence="10" type="primary">bmr3</name>
    <name evidence="10" type="ORF">NCTC11923_01311</name>
</gene>
<dbReference type="GO" id="GO:0005886">
    <property type="term" value="C:plasma membrane"/>
    <property type="evidence" value="ECO:0007669"/>
    <property type="project" value="UniProtKB-SubCell"/>
</dbReference>
<dbReference type="CDD" id="cd17502">
    <property type="entry name" value="MFS_Azr1_MDR_like"/>
    <property type="match status" value="1"/>
</dbReference>
<evidence type="ECO:0000256" key="1">
    <source>
        <dbReference type="ARBA" id="ARBA00004651"/>
    </source>
</evidence>
<organism evidence="10 11">
    <name type="scientific">Actinomyces slackii</name>
    <dbReference type="NCBI Taxonomy" id="52774"/>
    <lineage>
        <taxon>Bacteria</taxon>
        <taxon>Bacillati</taxon>
        <taxon>Actinomycetota</taxon>
        <taxon>Actinomycetes</taxon>
        <taxon>Actinomycetales</taxon>
        <taxon>Actinomycetaceae</taxon>
        <taxon>Actinomyces</taxon>
    </lineage>
</organism>
<dbReference type="FunFam" id="1.20.1720.10:FF:000004">
    <property type="entry name" value="EmrB/QacA family drug resistance transporter"/>
    <property type="match status" value="1"/>
</dbReference>
<accession>A0A448KCK7</accession>
<keyword evidence="11" id="KW-1185">Reference proteome</keyword>
<evidence type="ECO:0000256" key="4">
    <source>
        <dbReference type="ARBA" id="ARBA00022475"/>
    </source>
</evidence>
<reference evidence="10 11" key="1">
    <citation type="submission" date="2018-12" db="EMBL/GenBank/DDBJ databases">
        <authorList>
            <consortium name="Pathogen Informatics"/>
        </authorList>
    </citation>
    <scope>NUCLEOTIDE SEQUENCE [LARGE SCALE GENOMIC DNA]</scope>
    <source>
        <strain evidence="10 11">NCTC11923</strain>
    </source>
</reference>
<dbReference type="InterPro" id="IPR011701">
    <property type="entry name" value="MFS"/>
</dbReference>
<feature type="transmembrane region" description="Helical" evidence="8">
    <location>
        <begin position="224"/>
        <end position="245"/>
    </location>
</feature>
<evidence type="ECO:0000256" key="7">
    <source>
        <dbReference type="ARBA" id="ARBA00023136"/>
    </source>
</evidence>
<dbReference type="PRINTS" id="PR01036">
    <property type="entry name" value="TCRTETB"/>
</dbReference>
<dbReference type="PANTHER" id="PTHR23501:SF197">
    <property type="entry name" value="COMD"/>
    <property type="match status" value="1"/>
</dbReference>